<evidence type="ECO:0000313" key="2">
    <source>
        <dbReference type="EMBL" id="KAF9619471.1"/>
    </source>
</evidence>
<evidence type="ECO:0000313" key="3">
    <source>
        <dbReference type="Proteomes" id="UP000631114"/>
    </source>
</evidence>
<dbReference type="Proteomes" id="UP000631114">
    <property type="component" value="Unassembled WGS sequence"/>
</dbReference>
<gene>
    <name evidence="2" type="ORF">IFM89_007046</name>
</gene>
<feature type="compositionally biased region" description="Polar residues" evidence="1">
    <location>
        <begin position="1"/>
        <end position="15"/>
    </location>
</feature>
<organism evidence="2 3">
    <name type="scientific">Coptis chinensis</name>
    <dbReference type="NCBI Taxonomy" id="261450"/>
    <lineage>
        <taxon>Eukaryota</taxon>
        <taxon>Viridiplantae</taxon>
        <taxon>Streptophyta</taxon>
        <taxon>Embryophyta</taxon>
        <taxon>Tracheophyta</taxon>
        <taxon>Spermatophyta</taxon>
        <taxon>Magnoliopsida</taxon>
        <taxon>Ranunculales</taxon>
        <taxon>Ranunculaceae</taxon>
        <taxon>Coptidoideae</taxon>
        <taxon>Coptis</taxon>
    </lineage>
</organism>
<proteinExistence type="predicted"/>
<sequence>MGCNESKQAVATSDTIKTRSLLRKKSSAKSKVLNPLNENNVNIVTTSPSVPEPESNQTNNEDVKEISESTDSKDGQNVGQAKAEEVVVAKEHEAAGESILLPDDFHSSRKDEDVADSVSTEDGYFSPNHDSVKDGDLKDDVELNDDVELKEEEKKVDEVQKKSLVNEQEKIKEDEKGKHEDLKEPALTKEDQVKTIKAPEVPVVTTADQVVSEEPSSDSLLKDGKVN</sequence>
<protein>
    <submittedName>
        <fullName evidence="2">Uncharacterized protein</fullName>
    </submittedName>
</protein>
<feature type="compositionally biased region" description="Basic and acidic residues" evidence="1">
    <location>
        <begin position="82"/>
        <end position="95"/>
    </location>
</feature>
<feature type="compositionally biased region" description="Basic and acidic residues" evidence="1">
    <location>
        <begin position="167"/>
        <end position="194"/>
    </location>
</feature>
<reference evidence="2 3" key="1">
    <citation type="submission" date="2020-10" db="EMBL/GenBank/DDBJ databases">
        <title>The Coptis chinensis genome and diversification of protoberbering-type alkaloids.</title>
        <authorList>
            <person name="Wang B."/>
            <person name="Shu S."/>
            <person name="Song C."/>
            <person name="Liu Y."/>
        </authorList>
    </citation>
    <scope>NUCLEOTIDE SEQUENCE [LARGE SCALE GENOMIC DNA]</scope>
    <source>
        <strain evidence="2">HL-2020</strain>
        <tissue evidence="2">Leaf</tissue>
    </source>
</reference>
<evidence type="ECO:0000256" key="1">
    <source>
        <dbReference type="SAM" id="MobiDB-lite"/>
    </source>
</evidence>
<feature type="region of interest" description="Disordered" evidence="1">
    <location>
        <begin position="1"/>
        <end position="227"/>
    </location>
</feature>
<feature type="compositionally biased region" description="Basic and acidic residues" evidence="1">
    <location>
        <begin position="151"/>
        <end position="161"/>
    </location>
</feature>
<feature type="compositionally biased region" description="Basic and acidic residues" evidence="1">
    <location>
        <begin position="130"/>
        <end position="141"/>
    </location>
</feature>
<keyword evidence="3" id="KW-1185">Reference proteome</keyword>
<feature type="compositionally biased region" description="Polar residues" evidence="1">
    <location>
        <begin position="36"/>
        <end position="60"/>
    </location>
</feature>
<dbReference type="AlphaFoldDB" id="A0A835IK91"/>
<comment type="caution">
    <text evidence="2">The sequence shown here is derived from an EMBL/GenBank/DDBJ whole genome shotgun (WGS) entry which is preliminary data.</text>
</comment>
<name>A0A835IK91_9MAGN</name>
<feature type="compositionally biased region" description="Basic and acidic residues" evidence="1">
    <location>
        <begin position="103"/>
        <end position="112"/>
    </location>
</feature>
<accession>A0A835IK91</accession>
<feature type="compositionally biased region" description="Basic and acidic residues" evidence="1">
    <location>
        <begin position="61"/>
        <end position="74"/>
    </location>
</feature>
<dbReference type="EMBL" id="JADFTS010000002">
    <property type="protein sequence ID" value="KAF9619471.1"/>
    <property type="molecule type" value="Genomic_DNA"/>
</dbReference>